<protein>
    <recommendedName>
        <fullName evidence="5">Leucine-rich PPR motif-containing protein, mitochondrial</fullName>
    </recommendedName>
</protein>
<evidence type="ECO:0000313" key="4">
    <source>
        <dbReference type="Proteomes" id="UP000594260"/>
    </source>
</evidence>
<dbReference type="InterPro" id="IPR033490">
    <property type="entry name" value="LRP130"/>
</dbReference>
<dbReference type="OrthoDB" id="185373at2759"/>
<evidence type="ECO:0000256" key="2">
    <source>
        <dbReference type="SAM" id="Coils"/>
    </source>
</evidence>
<dbReference type="InterPro" id="IPR002885">
    <property type="entry name" value="PPR_rpt"/>
</dbReference>
<dbReference type="Pfam" id="PF01535">
    <property type="entry name" value="PPR"/>
    <property type="match status" value="3"/>
</dbReference>
<evidence type="ECO:0000313" key="3">
    <source>
        <dbReference type="EnsemblMetazoa" id="XP_022645437"/>
    </source>
</evidence>
<proteinExistence type="predicted"/>
<dbReference type="Gene3D" id="1.25.40.10">
    <property type="entry name" value="Tetratricopeptide repeat domain"/>
    <property type="match status" value="4"/>
</dbReference>
<feature type="repeat" description="PPR" evidence="1">
    <location>
        <begin position="1469"/>
        <end position="1503"/>
    </location>
</feature>
<accession>A0A7M7J134</accession>
<dbReference type="GO" id="GO:0005634">
    <property type="term" value="C:nucleus"/>
    <property type="evidence" value="ECO:0007669"/>
    <property type="project" value="TreeGrafter"/>
</dbReference>
<dbReference type="PANTHER" id="PTHR46669:SF1">
    <property type="entry name" value="LEUCINE-RICH PPR MOTIF-CONTAINING PROTEIN, MITOCHONDRIAL"/>
    <property type="match status" value="1"/>
</dbReference>
<sequence length="2588" mass="293382">MLMLGLADQVSSKIHRSIYHRTVRLAHRVRASARYCFNAVTAAAPPAASGFLVRSQLAFASKPKARAGSGGKKLEIMVDRMKQEVQRLRRVRMATLCDAIEMAKCEQHASLENTTMVQILRFTGRFLRQLPPDVRMELTEVVWSLADHASLDISHYNVLLQVYLENGTLFDPLAFLETLNESSLTPNYITYQRLLQRYCDSADLGGAKMIYELMKNEELPESECVLNALVKGHVLAGDEISARKVIDYMARSEKTPPTNETYTDLARSFIEKGYTDKALEAIEGRSLSDGQILRIAEAFAMRNDTESMKRVLDKMPQHIGYTRDTINSCLDMISLKKLNVFRILFDKIPVDSNLQEQSNSLISQMVRSHVAVTDVMNFCYELKDKGVSQSGFVKAVETALKYSDRRTMFDYLKLMPLWGVPLRGHFFYPVVCKAQNECEVFDTIRSVVRLGLPVTEEMLVNYVLPKLNVDQPGQVIERTLQTGCSRSKCVYALVKYLLANRKVEKCLEVLAKHKCILNASVAVLAGEVANVENIAQCVKVLKEIVNQPTDRVSDTLDPVCEFLSAVPQGLLKTAIAAISKEDLRINRALYTHLLDSALEDERLLKACNSPKTQMTLNELENELDNLEHKNMRTRGVLCKLLIGYCRIRDVGKTDEILRKLGGQKLFVSELTTLIDLSIYKNDLRGALKFYQQGLKRPGFYIEDSRIVNLASFVIQNGNIVVAKSILNRHIFNGASCRMQGPAKYLITTAVERCGVEEALTMVRDYVINFTAVTTTVLSPIMKSVLENRDADACYALFMDIVARYKVTPHYIEMIRKLLIENKTEMLDNVIDAVSKIHSKHAVQFSLASSYISEGQFEKAREILQTLPLDHMQQKIEYHCELLATKKQLRELEAHVKLLGELYEDQDTLYYLLMRGYVRVGYMAEALELWIQAQEENVVLSNRTLLYLGRALECSGFDVPFVIPSENVASTLNTDIDFSSLTPFAVALQSSTNDALEFRKQILSRGELLTVKEETSLIFALANDDQLDEAFRIFRRMMQNRAPSDPYVPPRMTRFFLTRLAQRGMIDEIASLREVLEDNLYKLYNIDQLLSSAYVFAGRSYEFFDILDRLPATSSVSVNWIEEVLKVYPEDVDRLLHNARRFVRDGGNYSISNALCTRFFADGDYSKAEVLLTEFPGMLKQNLFVIQVLNRVRRIGNDIMSERILNLLKNIASKELCAHIGVVRNQYSSFRTRNIQYQRLDDFIVCLVSKKHCQHQQQTLDRLTVVISGSVSRVSVPEKFHAACLKARLPFGAMRLLCSSSPIYKRTQRLIQHQTVILNCVRSSARQCAFSVMTANLQTRQNFVDASGSRFQDPANQLHQELTQIDGSVRRTGRVSLRSLDHVIELAQLQQGNVSPANMAQLLRLTGEYLRQLSPVDRKSLTDTVWNLADPQRLDISHYNALLQIYLENGTSFDPHTFLDMLRDANIAPNRVTYQKLIQRFCDMGETKSANEMHELMIEEQLPVSERVFNALVKGHLLADDEAAARKVMEIMHSVELGPTAETYTVLACSLVEKGCGERALQTIDGRSLSDDQILRIAKAFALNDDIKSMAAVINKMPLTTGFVEDIVNTCLELLSLKRLEAARVILYKLPFNPSKKPYGAFFIRQMIRSGLPLDDVVSVCQELKTKHLNSAGLLLAVEMALRFSDRETALRFLVLMPQLGYNFRPHFFYPLLCKTTNDVEIYDTVRTMVKMKVPITNELLLDFVLPRVDCDSPESVVNRLVNCGCILSICVNAVAKRMLSEGEVEKCLAVIDAYKCDLSMYLATFAGEAATPANIDLCVEVLQKVFDFQMGCDAERVHRADPIGDFLKAVDNEMFDTAVLTINSRAKLKVKGTPRKSRMNRNQEIPFGGTALDKMLRSASRPTRIMTLSELEDHLNELEKNKSTTKPTTRDVVSCLLLRYCQARDIHKAEQMLQRLGGQRLSGKLLSSLMDLYVDVGDPETAFRYYLETLKLPNFKIDDRRVVGLAAAIIRIGELSEAKAILSNHVFDLTNSSSMEQMAAFLIRITTEKFGVNEAIKVLEEHVAGFVSVGLVHVMQIMHAVLESGDTDGSIRLFKYFANRYHLLALRHKLFLQLIADNNQKELANVRDICAHLITRAATTFDLAMCYGYSGQMEKARELLHEVPLRVINSKVKRITRSFALRGYVDILEEFVQLVLQLTPYDKEELYYQLIRGYCNTGNTAKALDLWTRAQEENVVLSQHTLRYLARRLQLDGHKAPFVTSDEQQPPVNLNDSEDEKDYINEKIPVFGAAEDSIEGVLKFSEQELSVSPEFRVESTNKLILALTEDGRIELAFDIMCQELQGRGQASLVGREYKIVNFVLTQMARRGMVEQIALLRALLDYEFCDLCSIDFHLCNAYQHANRGDEYLEILDTIPPAAILSGKWANAIIENYPRNYLRVLQNAKRFAREGGNYQTLIHFWLRFVAEDQLSQAEALMAEFPRMFEHYILFGKVRQRNQDSVKVLERLLTLLKPTTPMQQLYALFLSDYIDVLVSKGCVDEAHSSLRKASSAGLDINLCKIKSLRNLAAELSHIGKEVDFPIPTSSLIDLF</sequence>
<dbReference type="InterPro" id="IPR011990">
    <property type="entry name" value="TPR-like_helical_dom_sf"/>
</dbReference>
<keyword evidence="4" id="KW-1185">Reference proteome</keyword>
<dbReference type="GO" id="GO:0005739">
    <property type="term" value="C:mitochondrion"/>
    <property type="evidence" value="ECO:0007669"/>
    <property type="project" value="TreeGrafter"/>
</dbReference>
<dbReference type="NCBIfam" id="TIGR00756">
    <property type="entry name" value="PPR"/>
    <property type="match status" value="1"/>
</dbReference>
<evidence type="ECO:0008006" key="5">
    <source>
        <dbReference type="Google" id="ProtNLM"/>
    </source>
</evidence>
<feature type="repeat" description="PPR" evidence="1">
    <location>
        <begin position="2203"/>
        <end position="2237"/>
    </location>
</feature>
<dbReference type="GO" id="GO:0003730">
    <property type="term" value="F:mRNA 3'-UTR binding"/>
    <property type="evidence" value="ECO:0007669"/>
    <property type="project" value="TreeGrafter"/>
</dbReference>
<dbReference type="GeneID" id="111243716"/>
<dbReference type="Proteomes" id="UP000594260">
    <property type="component" value="Unplaced"/>
</dbReference>
<reference evidence="3" key="1">
    <citation type="submission" date="2021-01" db="UniProtKB">
        <authorList>
            <consortium name="EnsemblMetazoa"/>
        </authorList>
    </citation>
    <scope>IDENTIFICATION</scope>
</reference>
<dbReference type="EnsemblMetazoa" id="XM_022789702">
    <property type="protein sequence ID" value="XP_022645437"/>
    <property type="gene ID" value="LOC111243716"/>
</dbReference>
<dbReference type="GO" id="GO:0070129">
    <property type="term" value="P:regulation of mitochondrial translation"/>
    <property type="evidence" value="ECO:0007669"/>
    <property type="project" value="TreeGrafter"/>
</dbReference>
<dbReference type="RefSeq" id="XP_022645437.1">
    <property type="nucleotide sequence ID" value="XM_022789702.1"/>
</dbReference>
<organism evidence="3 4">
    <name type="scientific">Varroa destructor</name>
    <name type="common">Honeybee mite</name>
    <dbReference type="NCBI Taxonomy" id="109461"/>
    <lineage>
        <taxon>Eukaryota</taxon>
        <taxon>Metazoa</taxon>
        <taxon>Ecdysozoa</taxon>
        <taxon>Arthropoda</taxon>
        <taxon>Chelicerata</taxon>
        <taxon>Arachnida</taxon>
        <taxon>Acari</taxon>
        <taxon>Parasitiformes</taxon>
        <taxon>Mesostigmata</taxon>
        <taxon>Gamasina</taxon>
        <taxon>Dermanyssoidea</taxon>
        <taxon>Varroidae</taxon>
        <taxon>Varroa</taxon>
    </lineage>
</organism>
<dbReference type="PANTHER" id="PTHR46669">
    <property type="entry name" value="LEUCINE-RICH PPR MOTIF-CONTAINING PROTEIN, MITOCHONDRIAL"/>
    <property type="match status" value="1"/>
</dbReference>
<dbReference type="Pfam" id="PF13812">
    <property type="entry name" value="PPR_3"/>
    <property type="match status" value="1"/>
</dbReference>
<name>A0A7M7J134_VARDE</name>
<dbReference type="PROSITE" id="PS51375">
    <property type="entry name" value="PPR"/>
    <property type="match status" value="2"/>
</dbReference>
<dbReference type="KEGG" id="vde:111243716"/>
<dbReference type="InParanoid" id="A0A7M7J134"/>
<feature type="coiled-coil region" evidence="2">
    <location>
        <begin position="609"/>
        <end position="636"/>
    </location>
</feature>
<keyword evidence="2" id="KW-0175">Coiled coil</keyword>
<evidence type="ECO:0000256" key="1">
    <source>
        <dbReference type="PROSITE-ProRule" id="PRU00708"/>
    </source>
</evidence>